<dbReference type="InterPro" id="IPR035986">
    <property type="entry name" value="PKD_dom_sf"/>
</dbReference>
<dbReference type="CDD" id="cd00146">
    <property type="entry name" value="PKD"/>
    <property type="match status" value="1"/>
</dbReference>
<gene>
    <name evidence="3" type="ORF">CRYO30217_02573</name>
</gene>
<dbReference type="Pfam" id="PF13585">
    <property type="entry name" value="CHU_C"/>
    <property type="match status" value="1"/>
</dbReference>
<dbReference type="KEGG" id="ptan:CRYO30217_02573"/>
<organism evidence="3 4">
    <name type="scientific">Parvicella tangerina</name>
    <dbReference type="NCBI Taxonomy" id="2829795"/>
    <lineage>
        <taxon>Bacteria</taxon>
        <taxon>Pseudomonadati</taxon>
        <taxon>Bacteroidota</taxon>
        <taxon>Flavobacteriia</taxon>
        <taxon>Flavobacteriales</taxon>
        <taxon>Parvicellaceae</taxon>
        <taxon>Parvicella</taxon>
    </lineage>
</organism>
<keyword evidence="4" id="KW-1185">Reference proteome</keyword>
<dbReference type="RefSeq" id="WP_258542792.1">
    <property type="nucleotide sequence ID" value="NZ_OU015584.1"/>
</dbReference>
<feature type="chain" id="PRO_5037344721" description="PKD domain-containing protein" evidence="1">
    <location>
        <begin position="20"/>
        <end position="622"/>
    </location>
</feature>
<dbReference type="PROSITE" id="PS50093">
    <property type="entry name" value="PKD"/>
    <property type="match status" value="1"/>
</dbReference>
<dbReference type="Proteomes" id="UP000683507">
    <property type="component" value="Chromosome"/>
</dbReference>
<feature type="domain" description="PKD" evidence="2">
    <location>
        <begin position="475"/>
        <end position="527"/>
    </location>
</feature>
<dbReference type="InterPro" id="IPR022409">
    <property type="entry name" value="PKD/Chitinase_dom"/>
</dbReference>
<dbReference type="EMBL" id="OU015584">
    <property type="protein sequence ID" value="CAG5084813.1"/>
    <property type="molecule type" value="Genomic_DNA"/>
</dbReference>
<dbReference type="InterPro" id="IPR000601">
    <property type="entry name" value="PKD_dom"/>
</dbReference>
<evidence type="ECO:0000259" key="2">
    <source>
        <dbReference type="PROSITE" id="PS50093"/>
    </source>
</evidence>
<feature type="signal peptide" evidence="1">
    <location>
        <begin position="1"/>
        <end position="19"/>
    </location>
</feature>
<dbReference type="Gene3D" id="2.60.40.10">
    <property type="entry name" value="Immunoglobulins"/>
    <property type="match status" value="1"/>
</dbReference>
<protein>
    <recommendedName>
        <fullName evidence="2">PKD domain-containing protein</fullName>
    </recommendedName>
</protein>
<dbReference type="NCBIfam" id="TIGR04131">
    <property type="entry name" value="Bac_Flav_CTERM"/>
    <property type="match status" value="1"/>
</dbReference>
<dbReference type="Pfam" id="PF18911">
    <property type="entry name" value="PKD_4"/>
    <property type="match status" value="1"/>
</dbReference>
<evidence type="ECO:0000313" key="3">
    <source>
        <dbReference type="EMBL" id="CAG5084813.1"/>
    </source>
</evidence>
<evidence type="ECO:0000313" key="4">
    <source>
        <dbReference type="Proteomes" id="UP000683507"/>
    </source>
</evidence>
<dbReference type="SUPFAM" id="SSF49299">
    <property type="entry name" value="PKD domain"/>
    <property type="match status" value="1"/>
</dbReference>
<keyword evidence="1" id="KW-0732">Signal</keyword>
<reference evidence="3" key="1">
    <citation type="submission" date="2021-04" db="EMBL/GenBank/DDBJ databases">
        <authorList>
            <person name="Rodrigo-Torres L."/>
            <person name="Arahal R. D."/>
            <person name="Lucena T."/>
        </authorList>
    </citation>
    <scope>NUCLEOTIDE SEQUENCE</scope>
    <source>
        <strain evidence="3">AS29M-1</strain>
    </source>
</reference>
<name>A0A916NCA3_9FLAO</name>
<evidence type="ECO:0000256" key="1">
    <source>
        <dbReference type="SAM" id="SignalP"/>
    </source>
</evidence>
<dbReference type="Gene3D" id="2.60.40.4070">
    <property type="match status" value="1"/>
</dbReference>
<accession>A0A916NCA3</accession>
<proteinExistence type="predicted"/>
<dbReference type="InterPro" id="IPR013783">
    <property type="entry name" value="Ig-like_fold"/>
</dbReference>
<dbReference type="SMART" id="SM00089">
    <property type="entry name" value="PKD"/>
    <property type="match status" value="1"/>
</dbReference>
<dbReference type="InterPro" id="IPR026341">
    <property type="entry name" value="T9SS_type_B"/>
</dbReference>
<dbReference type="AlphaFoldDB" id="A0A916NCA3"/>
<sequence length="622" mass="65040">MKKILILALSIFLMNASYCQTILFSEDFEDEVITDMTGVSSQGIGWVASCPLCSGPGDIYEVNTFGSILQGLKGSDTNGPATFTASGIDATGMYVLVLEFDYESDPWVGSGSNNLECSSECSGCSGDPADILSSGCQTCWDFLHWEISTGTFTDGGIVVGNDCSIAPSGHVISDPGCASPYDGNGNLIPGNDPSNLTLTITMAMWASDEEMIIDNVVITGYTKSEAIAAGYLTDAGDDNTVDLCTSVGTHDLFDDLLGSPDAGGVWSGPGTTTNGDQGTLDLSSLVTGDYEYITSTGAGCEDTATITVTNLGGGPNAGVTGVQNICQGETITVSGTGTGNYEWSDGSTGPTLNISSAGNYFLEVSNSCGVDTAFFNVGDLGASPVGAISGDEFVCDPSATTTLIASGGTSYVWSTSSTNASETFSGGDNGYVLIMNQCGQDSIAFSISDETVLAGFTLSDSTGEEPVTIQTTNISTNATAYSWDFGNGSASTDVSPQITFGTSGDYVVSLIASNSSCSDTVSATVFVYDPAPLVIPNIFTPNEDDVNDQFKVVHYSVERFSGAIYNRWGQKLYENTDQYVFQWDGYNESGKPAPEGTYFYILEATFKNGETEQFSGAFELVR</sequence>